<sequence>MKTKLFYLCLGVITLTMASCESENNSDSSVNNLAAKQNEVVNSTNVNLPDFSPCVTTDLLAARRFDAGEFRVYFDAEKVYVEYETNEDWYIRETHLYIGDQELTPLNRRGEPVPNNFPFGGVHPDGEQNVVYSVSKSTLPKCFSISANAEVYFVQNGEIALVETAWARGERFTQTSWGMFFDVCQSSCW</sequence>
<dbReference type="EMBL" id="JBBPCB010000001">
    <property type="protein sequence ID" value="MEK8178952.1"/>
    <property type="molecule type" value="Genomic_DNA"/>
</dbReference>
<reference evidence="2 3" key="1">
    <citation type="submission" date="2024-04" db="EMBL/GenBank/DDBJ databases">
        <title>draft genome sequnece of Flavobacterium buctense JCM 30750.</title>
        <authorList>
            <person name="Kim D.-U."/>
        </authorList>
    </citation>
    <scope>NUCLEOTIDE SEQUENCE [LARGE SCALE GENOMIC DNA]</scope>
    <source>
        <strain evidence="2 3">JCM 30750</strain>
    </source>
</reference>
<evidence type="ECO:0000313" key="3">
    <source>
        <dbReference type="Proteomes" id="UP001491349"/>
    </source>
</evidence>
<keyword evidence="3" id="KW-1185">Reference proteome</keyword>
<protein>
    <submittedName>
        <fullName evidence="2">Uncharacterized protein</fullName>
    </submittedName>
</protein>
<organism evidence="2 3">
    <name type="scientific">Flavobacterium buctense</name>
    <dbReference type="NCBI Taxonomy" id="1648146"/>
    <lineage>
        <taxon>Bacteria</taxon>
        <taxon>Pseudomonadati</taxon>
        <taxon>Bacteroidota</taxon>
        <taxon>Flavobacteriia</taxon>
        <taxon>Flavobacteriales</taxon>
        <taxon>Flavobacteriaceae</taxon>
        <taxon>Flavobacterium</taxon>
    </lineage>
</organism>
<dbReference type="RefSeq" id="WP_187659095.1">
    <property type="nucleotide sequence ID" value="NZ_JACTAB010000001.1"/>
</dbReference>
<evidence type="ECO:0000256" key="1">
    <source>
        <dbReference type="SAM" id="SignalP"/>
    </source>
</evidence>
<accession>A0ABU9E075</accession>
<proteinExistence type="predicted"/>
<keyword evidence="1" id="KW-0732">Signal</keyword>
<evidence type="ECO:0000313" key="2">
    <source>
        <dbReference type="EMBL" id="MEK8178952.1"/>
    </source>
</evidence>
<feature type="chain" id="PRO_5045688090" evidence="1">
    <location>
        <begin position="19"/>
        <end position="189"/>
    </location>
</feature>
<comment type="caution">
    <text evidence="2">The sequence shown here is derived from an EMBL/GenBank/DDBJ whole genome shotgun (WGS) entry which is preliminary data.</text>
</comment>
<feature type="signal peptide" evidence="1">
    <location>
        <begin position="1"/>
        <end position="18"/>
    </location>
</feature>
<name>A0ABU9E075_9FLAO</name>
<gene>
    <name evidence="2" type="ORF">WMW71_01250</name>
</gene>
<dbReference type="PROSITE" id="PS51257">
    <property type="entry name" value="PROKAR_LIPOPROTEIN"/>
    <property type="match status" value="1"/>
</dbReference>
<dbReference type="Proteomes" id="UP001491349">
    <property type="component" value="Unassembled WGS sequence"/>
</dbReference>